<reference evidence="1" key="1">
    <citation type="journal article" date="2018" name="DNA Res.">
        <title>Multiple hybrid de novo genome assembly of finger millet, an orphan allotetraploid crop.</title>
        <authorList>
            <person name="Hatakeyama M."/>
            <person name="Aluri S."/>
            <person name="Balachadran M.T."/>
            <person name="Sivarajan S.R."/>
            <person name="Patrignani A."/>
            <person name="Gruter S."/>
            <person name="Poveda L."/>
            <person name="Shimizu-Inatsugi R."/>
            <person name="Baeten J."/>
            <person name="Francoijs K.J."/>
            <person name="Nataraja K.N."/>
            <person name="Reddy Y.A.N."/>
            <person name="Phadnis S."/>
            <person name="Ravikumar R.L."/>
            <person name="Schlapbach R."/>
            <person name="Sreeman S.M."/>
            <person name="Shimizu K.K."/>
        </authorList>
    </citation>
    <scope>NUCLEOTIDE SEQUENCE</scope>
</reference>
<comment type="caution">
    <text evidence="1">The sequence shown here is derived from an EMBL/GenBank/DDBJ whole genome shotgun (WGS) entry which is preliminary data.</text>
</comment>
<sequence>MWEERVGPTYQWQNGLVRSYRALSRVGSELPTVCSMASPPSVFLGARPPPCCYRRSRSVYFHAYKRSAHPCPLPWTGRRLLTAAVVEQPPRAARRTGSMGQFACRCSYDAENGPPSPPPDKEKSLGDEWPVLRRWDVPWEWPTISLTMVACAVRYYYIFIHWNRALAYLNMAFRDKKKNAAI</sequence>
<dbReference type="Proteomes" id="UP001054889">
    <property type="component" value="Unassembled WGS sequence"/>
</dbReference>
<keyword evidence="2" id="KW-1185">Reference proteome</keyword>
<evidence type="ECO:0000313" key="2">
    <source>
        <dbReference type="Proteomes" id="UP001054889"/>
    </source>
</evidence>
<dbReference type="AlphaFoldDB" id="A0AAV5E095"/>
<reference evidence="1" key="2">
    <citation type="submission" date="2021-12" db="EMBL/GenBank/DDBJ databases">
        <title>Resequencing data analysis of finger millet.</title>
        <authorList>
            <person name="Hatakeyama M."/>
            <person name="Aluri S."/>
            <person name="Balachadran M.T."/>
            <person name="Sivarajan S.R."/>
            <person name="Poveda L."/>
            <person name="Shimizu-Inatsugi R."/>
            <person name="Schlapbach R."/>
            <person name="Sreeman S.M."/>
            <person name="Shimizu K.K."/>
        </authorList>
    </citation>
    <scope>NUCLEOTIDE SEQUENCE</scope>
</reference>
<dbReference type="EMBL" id="BQKI01000072">
    <property type="protein sequence ID" value="GJN16132.1"/>
    <property type="molecule type" value="Genomic_DNA"/>
</dbReference>
<gene>
    <name evidence="1" type="primary">gb03090</name>
    <name evidence="1" type="ORF">PR202_gb03090</name>
</gene>
<name>A0AAV5E095_ELECO</name>
<proteinExistence type="predicted"/>
<protein>
    <submittedName>
        <fullName evidence="1">Uncharacterized protein</fullName>
    </submittedName>
</protein>
<evidence type="ECO:0000313" key="1">
    <source>
        <dbReference type="EMBL" id="GJN16132.1"/>
    </source>
</evidence>
<organism evidence="1 2">
    <name type="scientific">Eleusine coracana subsp. coracana</name>
    <dbReference type="NCBI Taxonomy" id="191504"/>
    <lineage>
        <taxon>Eukaryota</taxon>
        <taxon>Viridiplantae</taxon>
        <taxon>Streptophyta</taxon>
        <taxon>Embryophyta</taxon>
        <taxon>Tracheophyta</taxon>
        <taxon>Spermatophyta</taxon>
        <taxon>Magnoliopsida</taxon>
        <taxon>Liliopsida</taxon>
        <taxon>Poales</taxon>
        <taxon>Poaceae</taxon>
        <taxon>PACMAD clade</taxon>
        <taxon>Chloridoideae</taxon>
        <taxon>Cynodonteae</taxon>
        <taxon>Eleusininae</taxon>
        <taxon>Eleusine</taxon>
    </lineage>
</organism>
<accession>A0AAV5E095</accession>